<dbReference type="SMART" id="SM00710">
    <property type="entry name" value="PbH1"/>
    <property type="match status" value="5"/>
</dbReference>
<keyword evidence="3" id="KW-1185">Reference proteome</keyword>
<feature type="domain" description="Right handed beta helix" evidence="1">
    <location>
        <begin position="579"/>
        <end position="700"/>
    </location>
</feature>
<sequence length="1341" mass="142264">MEAQHASQTSSLIVGNSFKFNEDVLDGNVFLSLNRHVSFTSLNNSYFQTRRTGTSNKERQEIKTTDTATGNLFSFTGDTFQGCHAITDVYGGAISCQNIADLTVDRCSFTSCYVTGSACAGAIFFTSTAPSGPYAQFLSSNFSDCSAEYHSGAIHTTSIAEGGYSTTIDSCCFEENKADFIDSCHISRPLNVALHNTIFEHCEVSRFEGMYKLIESQGTFTSSSCVLSHCIGSTHGQFGFRNQKGAISLYFWKIVGISGNIGPVFDHVNLSAGATVLADFTLGDCWFEAGDGELGGLDVSVTDVLNSLNQNKVVNCYSTNQPRSVFHFDGSENVRTNFLTVPDIIIDSTDGSDEEFCWVLFEGKLKLKCDVNSESVQMEERDLTIGERQLVIVGDGKDKVRIADKSTSVLFSITTGSLALSSVSLVPSTTSTLVEVSNGGTFELCDVIVDGADQTGALFTKPFFIGRSGSLTFNSVRISSFVFQDATPIQITNAATNLLTMKSSNITTITRQKGSGVAVEASLSTNSKVTIENSRFEDCHSLDKDYAGIDITDPTVQTPSAHTRGGIVGVIGNAAKPGSIEITNCRFEGNSIAGGSGAGLYLNQIGSALITSCLFRSLTANGIKIRGAALTSLEVTTTTITSCDFLNCRITKKLYSAYSGALAVEHGQIIAQDCSIAECSSAHMMNAVFFNNISTGSSVEDIVLLNCIGGHPTIFFVWSSNGLSLSKISFIDCGIEDKEWAPLAFGGKSPNVVSVDGLFVASSRTSLQKGRISMEKNWYSDSSQLSFSNCQFLCNEPFITEKKDFSSGFIPPRLRVATEADLETAIDEAMCAHPSRACKTVAYALKLCPTILVQSEYTQISVGEGEHEEDPLVIAKKIKLTSTDVSKLALLKTKDSTGSLLTVKQSGILVAESLSIVLTPIDSGKASISSSGTLTLTTITFVNPSSSPTISGHLVEIAEGSATISKCVFPSCSLNQGASIIQIQSGIHVDLKEQEVDLTHSELGTFLNIVGTASIESSSFSNITSISSFITGSGSLTILDSTFLSIKEKDSSSPPSHAIDIPVGDGQVLSIGAVSKPVFFTSCSSRGDGGALHCTLSGDGILSISHTTFTECSSLKDGGACFVDLSAITTGSFTTGDSVSFTDCEVEDGNGNGLFIVCSDLPSYLTPTPDPSPLASIKPTLNGNSVFSVEERGRLGGRETKVGGTEGSLLFYWHPHTTGAVHLQTGGEDHVLCGLTELPCSSLSQAMNNLKEPSLESETPEVSIDSDLSLTSPLLSIATKWILRGSTLKSLTIENEAQISIKKGALSSLTLTTLSIVFGTDSASRTTPILDVQSGTIEIND</sequence>
<organism evidence="2 3">
    <name type="scientific">Blattamonas nauphoetae</name>
    <dbReference type="NCBI Taxonomy" id="2049346"/>
    <lineage>
        <taxon>Eukaryota</taxon>
        <taxon>Metamonada</taxon>
        <taxon>Preaxostyla</taxon>
        <taxon>Oxymonadida</taxon>
        <taxon>Blattamonas</taxon>
    </lineage>
</organism>
<protein>
    <recommendedName>
        <fullName evidence="1">Right handed beta helix domain-containing protein</fullName>
    </recommendedName>
</protein>
<evidence type="ECO:0000313" key="3">
    <source>
        <dbReference type="Proteomes" id="UP001281761"/>
    </source>
</evidence>
<evidence type="ECO:0000259" key="1">
    <source>
        <dbReference type="Pfam" id="PF13229"/>
    </source>
</evidence>
<dbReference type="InterPro" id="IPR006626">
    <property type="entry name" value="PbH1"/>
</dbReference>
<proteinExistence type="predicted"/>
<dbReference type="SUPFAM" id="SSF51126">
    <property type="entry name" value="Pectin lyase-like"/>
    <property type="match status" value="2"/>
</dbReference>
<name>A0ABQ9XWU2_9EUKA</name>
<evidence type="ECO:0000313" key="2">
    <source>
        <dbReference type="EMBL" id="KAK2955951.1"/>
    </source>
</evidence>
<reference evidence="2 3" key="1">
    <citation type="journal article" date="2022" name="bioRxiv">
        <title>Genomics of Preaxostyla Flagellates Illuminates Evolutionary Transitions and the Path Towards Mitochondrial Loss.</title>
        <authorList>
            <person name="Novak L.V.F."/>
            <person name="Treitli S.C."/>
            <person name="Pyrih J."/>
            <person name="Halakuc P."/>
            <person name="Pipaliya S.V."/>
            <person name="Vacek V."/>
            <person name="Brzon O."/>
            <person name="Soukal P."/>
            <person name="Eme L."/>
            <person name="Dacks J.B."/>
            <person name="Karnkowska A."/>
            <person name="Elias M."/>
            <person name="Hampl V."/>
        </authorList>
    </citation>
    <scope>NUCLEOTIDE SEQUENCE [LARGE SCALE GENOMIC DNA]</scope>
    <source>
        <strain evidence="2">NAU3</strain>
        <tissue evidence="2">Gut</tissue>
    </source>
</reference>
<comment type="caution">
    <text evidence="2">The sequence shown here is derived from an EMBL/GenBank/DDBJ whole genome shotgun (WGS) entry which is preliminary data.</text>
</comment>
<dbReference type="Proteomes" id="UP001281761">
    <property type="component" value="Unassembled WGS sequence"/>
</dbReference>
<accession>A0ABQ9XWU2</accession>
<dbReference type="InterPro" id="IPR011050">
    <property type="entry name" value="Pectin_lyase_fold/virulence"/>
</dbReference>
<dbReference type="InterPro" id="IPR039448">
    <property type="entry name" value="Beta_helix"/>
</dbReference>
<gene>
    <name evidence="2" type="ORF">BLNAU_9111</name>
</gene>
<dbReference type="Pfam" id="PF13229">
    <property type="entry name" value="Beta_helix"/>
    <property type="match status" value="1"/>
</dbReference>
<dbReference type="EMBL" id="JARBJD010000061">
    <property type="protein sequence ID" value="KAK2955951.1"/>
    <property type="molecule type" value="Genomic_DNA"/>
</dbReference>